<protein>
    <recommendedName>
        <fullName evidence="4">UDENN FNIP1/2-type domain-containing protein</fullName>
    </recommendedName>
</protein>
<dbReference type="InterPro" id="IPR037545">
    <property type="entry name" value="DENN_FNIP1/2"/>
</dbReference>
<keyword evidence="6" id="KW-1185">Reference proteome</keyword>
<keyword evidence="2" id="KW-0963">Cytoplasm</keyword>
<dbReference type="GO" id="GO:0005737">
    <property type="term" value="C:cytoplasm"/>
    <property type="evidence" value="ECO:0007669"/>
    <property type="project" value="UniProtKB-SubCell"/>
</dbReference>
<evidence type="ECO:0000256" key="3">
    <source>
        <dbReference type="SAM" id="MobiDB-lite"/>
    </source>
</evidence>
<evidence type="ECO:0000256" key="1">
    <source>
        <dbReference type="ARBA" id="ARBA00004496"/>
    </source>
</evidence>
<proteinExistence type="predicted"/>
<gene>
    <name evidence="5" type="ORF">WA026_003414</name>
</gene>
<evidence type="ECO:0000256" key="2">
    <source>
        <dbReference type="ARBA" id="ARBA00022490"/>
    </source>
</evidence>
<reference evidence="5 6" key="1">
    <citation type="submission" date="2023-03" db="EMBL/GenBank/DDBJ databases">
        <title>Genome insight into feeding habits of ladybird beetles.</title>
        <authorList>
            <person name="Li H.-S."/>
            <person name="Huang Y.-H."/>
            <person name="Pang H."/>
        </authorList>
    </citation>
    <scope>NUCLEOTIDE SEQUENCE [LARGE SCALE GENOMIC DNA]</scope>
    <source>
        <strain evidence="5">SYSU_2023b</strain>
        <tissue evidence="5">Whole body</tissue>
    </source>
</reference>
<organism evidence="5 6">
    <name type="scientific">Henosepilachna vigintioctopunctata</name>
    <dbReference type="NCBI Taxonomy" id="420089"/>
    <lineage>
        <taxon>Eukaryota</taxon>
        <taxon>Metazoa</taxon>
        <taxon>Ecdysozoa</taxon>
        <taxon>Arthropoda</taxon>
        <taxon>Hexapoda</taxon>
        <taxon>Insecta</taxon>
        <taxon>Pterygota</taxon>
        <taxon>Neoptera</taxon>
        <taxon>Endopterygota</taxon>
        <taxon>Coleoptera</taxon>
        <taxon>Polyphaga</taxon>
        <taxon>Cucujiformia</taxon>
        <taxon>Coccinelloidea</taxon>
        <taxon>Coccinellidae</taxon>
        <taxon>Epilachninae</taxon>
        <taxon>Epilachnini</taxon>
        <taxon>Henosepilachna</taxon>
    </lineage>
</organism>
<dbReference type="PROSITE" id="PS51836">
    <property type="entry name" value="DENN_FNIP12"/>
    <property type="match status" value="1"/>
</dbReference>
<dbReference type="InterPro" id="IPR028084">
    <property type="entry name" value="FNIP_N_dom"/>
</dbReference>
<dbReference type="AlphaFoldDB" id="A0AAW1THG9"/>
<dbReference type="Pfam" id="PF14637">
    <property type="entry name" value="FNIP_M"/>
    <property type="match status" value="2"/>
</dbReference>
<dbReference type="EMBL" id="JARQZJ010000001">
    <property type="protein sequence ID" value="KAK9869666.1"/>
    <property type="molecule type" value="Genomic_DNA"/>
</dbReference>
<dbReference type="PANTHER" id="PTHR21634:SF9">
    <property type="entry name" value="RE13835P"/>
    <property type="match status" value="1"/>
</dbReference>
<dbReference type="InterPro" id="IPR028086">
    <property type="entry name" value="FNIP_C_dom"/>
</dbReference>
<evidence type="ECO:0000313" key="6">
    <source>
        <dbReference type="Proteomes" id="UP001431783"/>
    </source>
</evidence>
<sequence>MALFNKLFTSRKSFSNSQEHVSEKNIGFAKDQVRVALFRECDFRGRKLLFDSSSVKKIQITPSMDNEISAYNKNQETFAEISDGYGYMYLKPRTDSSHLADMIFGLVAMSYRGSYFKIHDLENPPRVMFTQVFPSPKHMQKRKSSILNQRRGRTSSQSLEHSVRLDDSGTSISDHYSVHSTASDTLLVCRQSTPLDVPQKLTESNSSVICDSGVYGERSYSSCDGNKRLSSIQFWESLPSRGNSVSFSSSSLYKRWLRGSSLDQSGASSTGTMEETFCQPHQRSSKLGLAFILHLTPGQEEMQIQFLMEHIALLESMLWRARHATEIAYLRPNNFLSVLVKMVDVTSTWLTNLLSGPVLSLNFWTSLYSVKYHNENNSFNNNFVDCDNYNSIKISSANNQKEPSDILRSLYINSNNISESLSHNFVEKLSKPSSVLSGSESEKPEFSFSNITKIIKNEWDVFNAKLFGNSNKNNLAETFIQEFCELLDNIDIKDTNFFVSTLLTAVLTHHLGWVSTCVPSESDSQIFIDVNLPFNPLWGQLSDLYGAVGYPIKMAQTIILGNKKKDVVLKLINCLTYFIRCCDLERKYIIRSDIYEDNKTADYICHKNSCIPKENFKKYKDHLREMLNSNTLIDSREKKYDDFSNIAQCFPEKVEENTKKVLCRTKKSNFDLHKLEKKEISDKIALTKISSWSNLKELDGLYEKGNESFLENVESKEVIPFEKGDVVFVLGDDEKLVNIKKVQNSHNCKNRKDDIKKSDETPEKLYSDSARKISRPNFLDLVFKKYETFEEEFLKSNFRDKDFVKYETDGIIKPSTSWTSLQQAEEDEEHSLKANTKTKCENHAGCSLDKPFVRSQSVPPESKETVIKEEVKAKYRYSGVKFNLHQYPQVVTNYMRSKNLEMTNLSFSEITKRFDQISQTDKETYNDYSQYEYSDEMEALQTPSNASELEFTNDLTMDMPRQKHARESNEKKSYIKNSIPNNSMSSSLPETYSKQQDRLNEIQEETSNNISKMKMIYFPMPKSQVDDIKTEYIPYTVSLLRGLNDSYIPDLVLQGISAPKKDWESTLKNELCLTSQHSVLDQSLEESVAIIADTDTWEVHLVSSHTYVIDKSSSGVRVGMSQLIASMLDSLLKMWKLQVPAHLCLMHIEQRLQALCVRSKAVAEMLLATEFCSMEVLTSTLHLEVNDVPLLLAVASTFSPQVTQKYGISFQ</sequence>
<dbReference type="Pfam" id="PF14636">
    <property type="entry name" value="FNIP_N"/>
    <property type="match status" value="1"/>
</dbReference>
<comment type="subcellular location">
    <subcellularLocation>
        <location evidence="1">Cytoplasm</location>
    </subcellularLocation>
</comment>
<evidence type="ECO:0000259" key="4">
    <source>
        <dbReference type="PROSITE" id="PS51836"/>
    </source>
</evidence>
<dbReference type="Pfam" id="PF14638">
    <property type="entry name" value="FNIP_C"/>
    <property type="match status" value="1"/>
</dbReference>
<dbReference type="InterPro" id="IPR028085">
    <property type="entry name" value="FNIP_mid_dom"/>
</dbReference>
<feature type="domain" description="UDENN FNIP1/2-type" evidence="4">
    <location>
        <begin position="28"/>
        <end position="1198"/>
    </location>
</feature>
<comment type="caution">
    <text evidence="5">The sequence shown here is derived from an EMBL/GenBank/DDBJ whole genome shotgun (WGS) entry which is preliminary data.</text>
</comment>
<evidence type="ECO:0000313" key="5">
    <source>
        <dbReference type="EMBL" id="KAK9869666.1"/>
    </source>
</evidence>
<dbReference type="Proteomes" id="UP001431783">
    <property type="component" value="Unassembled WGS sequence"/>
</dbReference>
<dbReference type="GO" id="GO:0042030">
    <property type="term" value="F:ATPase inhibitor activity"/>
    <property type="evidence" value="ECO:0007669"/>
    <property type="project" value="TreeGrafter"/>
</dbReference>
<name>A0AAW1THG9_9CUCU</name>
<dbReference type="GO" id="GO:0051087">
    <property type="term" value="F:protein-folding chaperone binding"/>
    <property type="evidence" value="ECO:0007669"/>
    <property type="project" value="TreeGrafter"/>
</dbReference>
<dbReference type="PANTHER" id="PTHR21634">
    <property type="entry name" value="RE13835P"/>
    <property type="match status" value="1"/>
</dbReference>
<accession>A0AAW1THG9</accession>
<feature type="region of interest" description="Disordered" evidence="3">
    <location>
        <begin position="138"/>
        <end position="166"/>
    </location>
</feature>